<evidence type="ECO:0000313" key="1">
    <source>
        <dbReference type="EMBL" id="MBP2292781.1"/>
    </source>
</evidence>
<comment type="caution">
    <text evidence="1">The sequence shown here is derived from an EMBL/GenBank/DDBJ whole genome shotgun (WGS) entry which is preliminary data.</text>
</comment>
<dbReference type="Proteomes" id="UP000781958">
    <property type="component" value="Unassembled WGS sequence"/>
</dbReference>
<accession>A0ABS4SJP7</accession>
<dbReference type="EMBL" id="JAGINP010000008">
    <property type="protein sequence ID" value="MBP2292781.1"/>
    <property type="molecule type" value="Genomic_DNA"/>
</dbReference>
<name>A0ABS4SJP7_9PROT</name>
<dbReference type="RefSeq" id="WP_209766649.1">
    <property type="nucleotide sequence ID" value="NZ_JAGINP010000008.1"/>
</dbReference>
<gene>
    <name evidence="1" type="ORF">J2851_002562</name>
</gene>
<keyword evidence="2" id="KW-1185">Reference proteome</keyword>
<evidence type="ECO:0000313" key="2">
    <source>
        <dbReference type="Proteomes" id="UP000781958"/>
    </source>
</evidence>
<organism evidence="1 2">
    <name type="scientific">Azospirillum rugosum</name>
    <dbReference type="NCBI Taxonomy" id="416170"/>
    <lineage>
        <taxon>Bacteria</taxon>
        <taxon>Pseudomonadati</taxon>
        <taxon>Pseudomonadota</taxon>
        <taxon>Alphaproteobacteria</taxon>
        <taxon>Rhodospirillales</taxon>
        <taxon>Azospirillaceae</taxon>
        <taxon>Azospirillum</taxon>
    </lineage>
</organism>
<sequence>MPLGTMRTVEGTITLAQEGRFQLVSDEGIARLFMLAHDAPIEPQDLPDLVRARARVAVRYDERPDLIAAIVHEIGYAEETRP</sequence>
<protein>
    <submittedName>
        <fullName evidence="1">Uncharacterized protein</fullName>
    </submittedName>
</protein>
<proteinExistence type="predicted"/>
<reference evidence="1 2" key="1">
    <citation type="submission" date="2021-03" db="EMBL/GenBank/DDBJ databases">
        <title>Genomic Encyclopedia of Type Strains, Phase III (KMG-III): the genomes of soil and plant-associated and newly described type strains.</title>
        <authorList>
            <person name="Whitman W."/>
        </authorList>
    </citation>
    <scope>NUCLEOTIDE SEQUENCE [LARGE SCALE GENOMIC DNA]</scope>
    <source>
        <strain evidence="1 2">IMMIB AFH-6</strain>
    </source>
</reference>